<proteinExistence type="predicted"/>
<feature type="non-terminal residue" evidence="1">
    <location>
        <position position="1"/>
    </location>
</feature>
<keyword evidence="2" id="KW-1185">Reference proteome</keyword>
<protein>
    <submittedName>
        <fullName evidence="1">Uncharacterized protein</fullName>
    </submittedName>
</protein>
<name>A0AAW2B519_CULAL</name>
<dbReference type="EMBL" id="JAWDJR010000001">
    <property type="protein sequence ID" value="KAK9980518.1"/>
    <property type="molecule type" value="Genomic_DNA"/>
</dbReference>
<dbReference type="AlphaFoldDB" id="A0AAW2B519"/>
<evidence type="ECO:0000313" key="2">
    <source>
        <dbReference type="Proteomes" id="UP001479290"/>
    </source>
</evidence>
<reference evidence="1 2" key="1">
    <citation type="submission" date="2024-05" db="EMBL/GenBank/DDBJ databases">
        <title>A high-quality chromosomal-level genome assembly of Topmouth culter (Culter alburnus).</title>
        <authorList>
            <person name="Zhao H."/>
        </authorList>
    </citation>
    <scope>NUCLEOTIDE SEQUENCE [LARGE SCALE GENOMIC DNA]</scope>
    <source>
        <strain evidence="1">CATC2023</strain>
        <tissue evidence="1">Muscle</tissue>
    </source>
</reference>
<organism evidence="1 2">
    <name type="scientific">Culter alburnus</name>
    <name type="common">Topmouth culter</name>
    <dbReference type="NCBI Taxonomy" id="194366"/>
    <lineage>
        <taxon>Eukaryota</taxon>
        <taxon>Metazoa</taxon>
        <taxon>Chordata</taxon>
        <taxon>Craniata</taxon>
        <taxon>Vertebrata</taxon>
        <taxon>Euteleostomi</taxon>
        <taxon>Actinopterygii</taxon>
        <taxon>Neopterygii</taxon>
        <taxon>Teleostei</taxon>
        <taxon>Ostariophysi</taxon>
        <taxon>Cypriniformes</taxon>
        <taxon>Xenocyprididae</taxon>
        <taxon>Xenocypridinae</taxon>
        <taxon>Culter</taxon>
    </lineage>
</organism>
<comment type="caution">
    <text evidence="1">The sequence shown here is derived from an EMBL/GenBank/DDBJ whole genome shotgun (WGS) entry which is preliminary data.</text>
</comment>
<accession>A0AAW2B519</accession>
<dbReference type="Proteomes" id="UP001479290">
    <property type="component" value="Unassembled WGS sequence"/>
</dbReference>
<evidence type="ECO:0000313" key="1">
    <source>
        <dbReference type="EMBL" id="KAK9980518.1"/>
    </source>
</evidence>
<sequence length="55" mass="5735">IRGSYVDSLRMANSDPHGDPIQCDKALQKSFSGANGIFSCSGAMSGTNEGDTEPN</sequence>
<gene>
    <name evidence="1" type="ORF">ABG768_000119</name>
</gene>